<protein>
    <recommendedName>
        <fullName evidence="5">Elongator complex protein 6</fullName>
    </recommendedName>
</protein>
<name>A0A1E4SZA0_9ASCO</name>
<comment type="similarity">
    <text evidence="2">Belongs to the ELP6 family.</text>
</comment>
<dbReference type="EMBL" id="KV453855">
    <property type="protein sequence ID" value="ODV84836.1"/>
    <property type="molecule type" value="Genomic_DNA"/>
</dbReference>
<comment type="pathway">
    <text evidence="1">tRNA modification; 5-methoxycarbonylmethyl-2-thiouridine-tRNA biosynthesis.</text>
</comment>
<dbReference type="Proteomes" id="UP000094801">
    <property type="component" value="Unassembled WGS sequence"/>
</dbReference>
<keyword evidence="4" id="KW-1185">Reference proteome</keyword>
<dbReference type="GO" id="GO:0002098">
    <property type="term" value="P:tRNA wobble uridine modification"/>
    <property type="evidence" value="ECO:0007669"/>
    <property type="project" value="InterPro"/>
</dbReference>
<reference evidence="4" key="1">
    <citation type="submission" date="2016-04" db="EMBL/GenBank/DDBJ databases">
        <title>Comparative genomics of biotechnologically important yeasts.</title>
        <authorList>
            <consortium name="DOE Joint Genome Institute"/>
            <person name="Riley R."/>
            <person name="Haridas S."/>
            <person name="Wolfe K.H."/>
            <person name="Lopes M.R."/>
            <person name="Hittinger C.T."/>
            <person name="Goker M."/>
            <person name="Salamov A."/>
            <person name="Wisecaver J."/>
            <person name="Long T.M."/>
            <person name="Aerts A.L."/>
            <person name="Barry K."/>
            <person name="Choi C."/>
            <person name="Clum A."/>
            <person name="Coughlan A.Y."/>
            <person name="Deshpande S."/>
            <person name="Douglass A.P."/>
            <person name="Hanson S.J."/>
            <person name="Klenk H.-P."/>
            <person name="Labutti K."/>
            <person name="Lapidus A."/>
            <person name="Lindquist E."/>
            <person name="Lipzen A."/>
            <person name="Meier-Kolthoff J.P."/>
            <person name="Ohm R.A."/>
            <person name="Otillar R.P."/>
            <person name="Pangilinan J."/>
            <person name="Peng Y."/>
            <person name="Rokas A."/>
            <person name="Rosa C.A."/>
            <person name="Scheuner C."/>
            <person name="Sibirny A.A."/>
            <person name="Slot J.C."/>
            <person name="Stielow J.B."/>
            <person name="Sun H."/>
            <person name="Kurtzman C.P."/>
            <person name="Blackwell M."/>
            <person name="Grigoriev I.V."/>
            <person name="Jeffries T.W."/>
        </authorList>
    </citation>
    <scope>NUCLEOTIDE SEQUENCE [LARGE SCALE GENOMIC DNA]</scope>
    <source>
        <strain evidence="4">NRRL YB-2248</strain>
    </source>
</reference>
<dbReference type="GO" id="GO:0033588">
    <property type="term" value="C:elongator holoenzyme complex"/>
    <property type="evidence" value="ECO:0007669"/>
    <property type="project" value="InterPro"/>
</dbReference>
<evidence type="ECO:0008006" key="5">
    <source>
        <dbReference type="Google" id="ProtNLM"/>
    </source>
</evidence>
<dbReference type="PANTHER" id="PTHR16184">
    <property type="entry name" value="ELONGATOR COMPLEX PROTEIN 6"/>
    <property type="match status" value="1"/>
</dbReference>
<dbReference type="Gene3D" id="3.40.50.300">
    <property type="entry name" value="P-loop containing nucleotide triphosphate hydrolases"/>
    <property type="match status" value="1"/>
</dbReference>
<dbReference type="UniPathway" id="UPA00988"/>
<proteinExistence type="inferred from homology"/>
<accession>A0A1E4SZA0</accession>
<dbReference type="STRING" id="983967.A0A1E4SZA0"/>
<evidence type="ECO:0000313" key="4">
    <source>
        <dbReference type="Proteomes" id="UP000094801"/>
    </source>
</evidence>
<dbReference type="InterPro" id="IPR027417">
    <property type="entry name" value="P-loop_NTPase"/>
</dbReference>
<dbReference type="OrthoDB" id="9995306at2759"/>
<dbReference type="CDD" id="cd19495">
    <property type="entry name" value="Elp6"/>
    <property type="match status" value="1"/>
</dbReference>
<gene>
    <name evidence="3" type="ORF">CANARDRAFT_176665</name>
</gene>
<dbReference type="AlphaFoldDB" id="A0A1E4SZA0"/>
<evidence type="ECO:0000313" key="3">
    <source>
        <dbReference type="EMBL" id="ODV84836.1"/>
    </source>
</evidence>
<evidence type="ECO:0000256" key="1">
    <source>
        <dbReference type="ARBA" id="ARBA00005043"/>
    </source>
</evidence>
<dbReference type="PANTHER" id="PTHR16184:SF6">
    <property type="entry name" value="ELONGATOR COMPLEX PROTEIN 6"/>
    <property type="match status" value="1"/>
</dbReference>
<sequence>MTSSSDLQHQDLAVYQDSSIVSHRTLSPSYNHLNLILHHQSTKPTWLTVALVENCLLDTCYLNTVKTKNSGYTLNGNVKSEVILASFINDLNVYSKQFIKFLNLDISAPSSPNFKFLEFLKKDIDRWFETIQLEISKLSQKTSSKVTVFLENPELLLFITNCTINQLLEKLQILNQQCNLFIISNSDPSLLDHTEFENDISTIYSTYLAKLIHKSNLILSLCPLKTGRANDITGQLKINKGLISSIPNVIVKEREYLYLVNKDGNVKLFFR</sequence>
<organism evidence="3 4">
    <name type="scientific">[Candida] arabinofermentans NRRL YB-2248</name>
    <dbReference type="NCBI Taxonomy" id="983967"/>
    <lineage>
        <taxon>Eukaryota</taxon>
        <taxon>Fungi</taxon>
        <taxon>Dikarya</taxon>
        <taxon>Ascomycota</taxon>
        <taxon>Saccharomycotina</taxon>
        <taxon>Pichiomycetes</taxon>
        <taxon>Pichiales</taxon>
        <taxon>Pichiaceae</taxon>
        <taxon>Ogataea</taxon>
        <taxon>Ogataea/Candida clade</taxon>
    </lineage>
</organism>
<evidence type="ECO:0000256" key="2">
    <source>
        <dbReference type="ARBA" id="ARBA00008837"/>
    </source>
</evidence>
<dbReference type="InterPro" id="IPR018627">
    <property type="entry name" value="ELP6"/>
</dbReference>